<dbReference type="PANTHER" id="PTHR22930:SF85">
    <property type="entry name" value="GH03217P-RELATED"/>
    <property type="match status" value="1"/>
</dbReference>
<accession>A0AAN0IEY4</accession>
<evidence type="ECO:0000256" key="5">
    <source>
        <dbReference type="ARBA" id="ARBA00022723"/>
    </source>
</evidence>
<keyword evidence="11" id="KW-1185">Reference proteome</keyword>
<organism evidence="10 11">
    <name type="scientific">Amphimedon queenslandica</name>
    <name type="common">Sponge</name>
    <dbReference type="NCBI Taxonomy" id="400682"/>
    <lineage>
        <taxon>Eukaryota</taxon>
        <taxon>Metazoa</taxon>
        <taxon>Porifera</taxon>
        <taxon>Demospongiae</taxon>
        <taxon>Heteroscleromorpha</taxon>
        <taxon>Haplosclerida</taxon>
        <taxon>Niphatidae</taxon>
        <taxon>Amphimedon</taxon>
    </lineage>
</organism>
<evidence type="ECO:0000259" key="9">
    <source>
        <dbReference type="Pfam" id="PF13359"/>
    </source>
</evidence>
<evidence type="ECO:0000256" key="3">
    <source>
        <dbReference type="ARBA" id="ARBA00006958"/>
    </source>
</evidence>
<dbReference type="Proteomes" id="UP000007879">
    <property type="component" value="Unassembled WGS sequence"/>
</dbReference>
<dbReference type="RefSeq" id="XP_003387268.1">
    <property type="nucleotide sequence ID" value="XM_003387220.1"/>
</dbReference>
<evidence type="ECO:0000256" key="7">
    <source>
        <dbReference type="ARBA" id="ARBA00023242"/>
    </source>
</evidence>
<dbReference type="GO" id="GO:0004518">
    <property type="term" value="F:nuclease activity"/>
    <property type="evidence" value="ECO:0007669"/>
    <property type="project" value="UniProtKB-KW"/>
</dbReference>
<sequence length="414" mass="48212">MAAEWFMLQLLLFYLLYKRHKQRCRVRMLKLLGERRAIILRKRKRLLRIKVLLPFKRQCPDRAYWVRPRCKEWWYSVKAGSMGEVWWKDNFRVTQQTFEEICREVQPYIVRKNTYLRQPISVDERVVVTLWRLATNVDYRTISALFGIGCSTVCTIVIETCEVLSEHLFHMYVYIPTGEGQQKVVDGFQSRWGFPQAIGAIDGSHIPIIKPCHCPSDYYNRKGFYSIIVQGLVDHTGKFLDAYIGWPGKCHDARVFQNSSLYKKGIKGSLLPCLTRKLGSVDVPLVILGDAAYPLLSWLMKPYIETPSSPDDIKLYNYRQSRARMVVENSFGRLKGRWRILLKRLDCHLDNVPSIVSACITLHNMCEKFNDHWSPDWVCQSPTQPVSQPSNTQQLPSSSAAIIRDAIKLYFQHN</sequence>
<protein>
    <recommendedName>
        <fullName evidence="9">DDE Tnp4 domain-containing protein</fullName>
    </recommendedName>
</protein>
<feature type="domain" description="DDE Tnp4" evidence="9">
    <location>
        <begin position="201"/>
        <end position="364"/>
    </location>
</feature>
<evidence type="ECO:0000256" key="1">
    <source>
        <dbReference type="ARBA" id="ARBA00001968"/>
    </source>
</evidence>
<name>A0AAN0IEY4_AMPQE</name>
<evidence type="ECO:0000256" key="6">
    <source>
        <dbReference type="ARBA" id="ARBA00022801"/>
    </source>
</evidence>
<comment type="similarity">
    <text evidence="3">Belongs to the HARBI1 family.</text>
</comment>
<keyword evidence="4" id="KW-0540">Nuclease</keyword>
<dbReference type="InterPro" id="IPR045249">
    <property type="entry name" value="HARBI1-like"/>
</dbReference>
<reference evidence="10" key="2">
    <citation type="submission" date="2024-06" db="UniProtKB">
        <authorList>
            <consortium name="EnsemblMetazoa"/>
        </authorList>
    </citation>
    <scope>IDENTIFICATION</scope>
</reference>
<evidence type="ECO:0000256" key="4">
    <source>
        <dbReference type="ARBA" id="ARBA00022722"/>
    </source>
</evidence>
<dbReference type="EnsemblMetazoa" id="XM_003387220.1">
    <property type="protein sequence ID" value="XP_003387268.1"/>
    <property type="gene ID" value="LOC100638302"/>
</dbReference>
<dbReference type="KEGG" id="aqu:100638302"/>
<keyword evidence="5" id="KW-0479">Metal-binding</keyword>
<dbReference type="AlphaFoldDB" id="A0AAN0IEY4"/>
<dbReference type="GO" id="GO:0005634">
    <property type="term" value="C:nucleus"/>
    <property type="evidence" value="ECO:0007669"/>
    <property type="project" value="UniProtKB-SubCell"/>
</dbReference>
<reference evidence="11" key="1">
    <citation type="journal article" date="2010" name="Nature">
        <title>The Amphimedon queenslandica genome and the evolution of animal complexity.</title>
        <authorList>
            <person name="Srivastava M."/>
            <person name="Simakov O."/>
            <person name="Chapman J."/>
            <person name="Fahey B."/>
            <person name="Gauthier M.E."/>
            <person name="Mitros T."/>
            <person name="Richards G.S."/>
            <person name="Conaco C."/>
            <person name="Dacre M."/>
            <person name="Hellsten U."/>
            <person name="Larroux C."/>
            <person name="Putnam N.H."/>
            <person name="Stanke M."/>
            <person name="Adamska M."/>
            <person name="Darling A."/>
            <person name="Degnan S.M."/>
            <person name="Oakley T.H."/>
            <person name="Plachetzki D.C."/>
            <person name="Zhai Y."/>
            <person name="Adamski M."/>
            <person name="Calcino A."/>
            <person name="Cummins S.F."/>
            <person name="Goodstein D.M."/>
            <person name="Harris C."/>
            <person name="Jackson D.J."/>
            <person name="Leys S.P."/>
            <person name="Shu S."/>
            <person name="Woodcroft B.J."/>
            <person name="Vervoort M."/>
            <person name="Kosik K.S."/>
            <person name="Manning G."/>
            <person name="Degnan B.M."/>
            <person name="Rokhsar D.S."/>
        </authorList>
    </citation>
    <scope>NUCLEOTIDE SEQUENCE [LARGE SCALE GENOMIC DNA]</scope>
</reference>
<dbReference type="PANTHER" id="PTHR22930">
    <property type="match status" value="1"/>
</dbReference>
<evidence type="ECO:0000256" key="2">
    <source>
        <dbReference type="ARBA" id="ARBA00004123"/>
    </source>
</evidence>
<proteinExistence type="inferred from homology"/>
<dbReference type="GeneID" id="100638302"/>
<keyword evidence="7" id="KW-0539">Nucleus</keyword>
<dbReference type="Pfam" id="PF13359">
    <property type="entry name" value="DDE_Tnp_4"/>
    <property type="match status" value="1"/>
</dbReference>
<dbReference type="GO" id="GO:0046872">
    <property type="term" value="F:metal ion binding"/>
    <property type="evidence" value="ECO:0007669"/>
    <property type="project" value="UniProtKB-KW"/>
</dbReference>
<comment type="subcellular location">
    <subcellularLocation>
        <location evidence="2">Nucleus</location>
    </subcellularLocation>
</comment>
<dbReference type="GO" id="GO:0016787">
    <property type="term" value="F:hydrolase activity"/>
    <property type="evidence" value="ECO:0007669"/>
    <property type="project" value="UniProtKB-KW"/>
</dbReference>
<feature type="signal peptide" evidence="8">
    <location>
        <begin position="1"/>
        <end position="21"/>
    </location>
</feature>
<evidence type="ECO:0000313" key="11">
    <source>
        <dbReference type="Proteomes" id="UP000007879"/>
    </source>
</evidence>
<dbReference type="InterPro" id="IPR027806">
    <property type="entry name" value="HARBI1_dom"/>
</dbReference>
<evidence type="ECO:0000313" key="10">
    <source>
        <dbReference type="EnsemblMetazoa" id="XP_003387268.1"/>
    </source>
</evidence>
<comment type="cofactor">
    <cofactor evidence="1">
        <name>a divalent metal cation</name>
        <dbReference type="ChEBI" id="CHEBI:60240"/>
    </cofactor>
</comment>
<evidence type="ECO:0000256" key="8">
    <source>
        <dbReference type="SAM" id="SignalP"/>
    </source>
</evidence>
<keyword evidence="6" id="KW-0378">Hydrolase</keyword>
<keyword evidence="8" id="KW-0732">Signal</keyword>
<feature type="chain" id="PRO_5042991256" description="DDE Tnp4 domain-containing protein" evidence="8">
    <location>
        <begin position="22"/>
        <end position="414"/>
    </location>
</feature>